<dbReference type="AlphaFoldDB" id="A0A127Q196"/>
<dbReference type="Proteomes" id="UP000074561">
    <property type="component" value="Chromosome"/>
</dbReference>
<dbReference type="EMBL" id="CP013234">
    <property type="protein sequence ID" value="AMP03412.1"/>
    <property type="molecule type" value="Genomic_DNA"/>
</dbReference>
<protein>
    <submittedName>
        <fullName evidence="1">Uncharacterized protein</fullName>
    </submittedName>
</protein>
<gene>
    <name evidence="1" type="ORF">CPter91_1028</name>
</gene>
<name>A0A127Q196_9BURK</name>
<proteinExistence type="predicted"/>
<evidence type="ECO:0000313" key="1">
    <source>
        <dbReference type="EMBL" id="AMP03412.1"/>
    </source>
</evidence>
<accession>A0A127Q196</accession>
<evidence type="ECO:0000313" key="2">
    <source>
        <dbReference type="Proteomes" id="UP000074561"/>
    </source>
</evidence>
<reference evidence="1 2" key="1">
    <citation type="submission" date="2015-11" db="EMBL/GenBank/DDBJ databases">
        <title>Exploring the genomic traits of fungus-feeding bacterial genus Collimonas.</title>
        <authorList>
            <person name="Song C."/>
            <person name="Schmidt R."/>
            <person name="de Jager V."/>
            <person name="Krzyzanowska D."/>
            <person name="Jongedijk E."/>
            <person name="Cankar K."/>
            <person name="Beekwilder J."/>
            <person name="van Veen A."/>
            <person name="de Boer W."/>
            <person name="van Veen J.A."/>
            <person name="Garbeva P."/>
        </authorList>
    </citation>
    <scope>NUCLEOTIDE SEQUENCE [LARGE SCALE GENOMIC DNA]</scope>
    <source>
        <strain evidence="1 2">Ter91</strain>
    </source>
</reference>
<organism evidence="1 2">
    <name type="scientific">Collimonas pratensis</name>
    <dbReference type="NCBI Taxonomy" id="279113"/>
    <lineage>
        <taxon>Bacteria</taxon>
        <taxon>Pseudomonadati</taxon>
        <taxon>Pseudomonadota</taxon>
        <taxon>Betaproteobacteria</taxon>
        <taxon>Burkholderiales</taxon>
        <taxon>Oxalobacteraceae</taxon>
        <taxon>Collimonas</taxon>
    </lineage>
</organism>
<sequence length="38" mass="4510">MHCTNFQRAHKKNLTRLRRSDFFDFRLHSAVTGTVNFG</sequence>
<dbReference type="KEGG" id="cpra:CPter91_1028"/>
<dbReference type="PATRIC" id="fig|279113.9.peg.1019"/>